<protein>
    <submittedName>
        <fullName evidence="2">Uncharacterized protein</fullName>
    </submittedName>
</protein>
<proteinExistence type="predicted"/>
<organism evidence="2 3">
    <name type="scientific">Punica granatum</name>
    <name type="common">Pomegranate</name>
    <dbReference type="NCBI Taxonomy" id="22663"/>
    <lineage>
        <taxon>Eukaryota</taxon>
        <taxon>Viridiplantae</taxon>
        <taxon>Streptophyta</taxon>
        <taxon>Embryophyta</taxon>
        <taxon>Tracheophyta</taxon>
        <taxon>Spermatophyta</taxon>
        <taxon>Magnoliopsida</taxon>
        <taxon>eudicotyledons</taxon>
        <taxon>Gunneridae</taxon>
        <taxon>Pentapetalae</taxon>
        <taxon>rosids</taxon>
        <taxon>malvids</taxon>
        <taxon>Myrtales</taxon>
        <taxon>Lythraceae</taxon>
        <taxon>Punica</taxon>
    </lineage>
</organism>
<keyword evidence="3" id="KW-1185">Reference proteome</keyword>
<sequence>MASYHLEDDLGKCPVYEVRQTPFSTGLRESRPTDELTAPENGPTVAQGPPGSWNELQMTLRNSTWSPEGRFNGHKRLPASFRGTSTENRDHNDPRTPRDIQGALRKPWSQVPRPSRGSGLCPEATSQRSPTRQKGHRDEY</sequence>
<reference evidence="2 3" key="1">
    <citation type="submission" date="2017-11" db="EMBL/GenBank/DDBJ databases">
        <title>De-novo sequencing of pomegranate (Punica granatum L.) genome.</title>
        <authorList>
            <person name="Akparov Z."/>
            <person name="Amiraslanov A."/>
            <person name="Hajiyeva S."/>
            <person name="Abbasov M."/>
            <person name="Kaur K."/>
            <person name="Hamwieh A."/>
            <person name="Solovyev V."/>
            <person name="Salamov A."/>
            <person name="Braich B."/>
            <person name="Kosarev P."/>
            <person name="Mahmoud A."/>
            <person name="Hajiyev E."/>
            <person name="Babayeva S."/>
            <person name="Izzatullayeva V."/>
            <person name="Mammadov A."/>
            <person name="Mammadov A."/>
            <person name="Sharifova S."/>
            <person name="Ojaghi J."/>
            <person name="Eynullazada K."/>
            <person name="Bayramov B."/>
            <person name="Abdulazimova A."/>
            <person name="Shahmuradov I."/>
        </authorList>
    </citation>
    <scope>NUCLEOTIDE SEQUENCE [LARGE SCALE GENOMIC DNA]</scope>
    <source>
        <strain evidence="3">cv. AG2017</strain>
        <tissue evidence="2">Leaf</tissue>
    </source>
</reference>
<dbReference type="EMBL" id="PGOL01003056">
    <property type="protein sequence ID" value="PKI43338.1"/>
    <property type="molecule type" value="Genomic_DNA"/>
</dbReference>
<evidence type="ECO:0000313" key="3">
    <source>
        <dbReference type="Proteomes" id="UP000233551"/>
    </source>
</evidence>
<accession>A0A2I0IH71</accession>
<gene>
    <name evidence="2" type="ORF">CRG98_036270</name>
</gene>
<feature type="region of interest" description="Disordered" evidence="1">
    <location>
        <begin position="22"/>
        <end position="140"/>
    </location>
</feature>
<evidence type="ECO:0000313" key="2">
    <source>
        <dbReference type="EMBL" id="PKI43338.1"/>
    </source>
</evidence>
<evidence type="ECO:0000256" key="1">
    <source>
        <dbReference type="SAM" id="MobiDB-lite"/>
    </source>
</evidence>
<comment type="caution">
    <text evidence="2">The sequence shown here is derived from an EMBL/GenBank/DDBJ whole genome shotgun (WGS) entry which is preliminary data.</text>
</comment>
<feature type="compositionally biased region" description="Basic and acidic residues" evidence="1">
    <location>
        <begin position="87"/>
        <end position="98"/>
    </location>
</feature>
<feature type="compositionally biased region" description="Polar residues" evidence="1">
    <location>
        <begin position="54"/>
        <end position="66"/>
    </location>
</feature>
<name>A0A2I0IH71_PUNGR</name>
<feature type="compositionally biased region" description="Basic residues" evidence="1">
    <location>
        <begin position="131"/>
        <end position="140"/>
    </location>
</feature>
<dbReference type="AlphaFoldDB" id="A0A2I0IH71"/>
<dbReference type="Proteomes" id="UP000233551">
    <property type="component" value="Unassembled WGS sequence"/>
</dbReference>